<organism evidence="1 2">
    <name type="scientific">Mycobacteroides chelonae</name>
    <name type="common">Mycobacterium chelonae</name>
    <dbReference type="NCBI Taxonomy" id="1774"/>
    <lineage>
        <taxon>Bacteria</taxon>
        <taxon>Bacillati</taxon>
        <taxon>Actinomycetota</taxon>
        <taxon>Actinomycetes</taxon>
        <taxon>Mycobacteriales</taxon>
        <taxon>Mycobacteriaceae</taxon>
        <taxon>Mycobacteroides</taxon>
    </lineage>
</organism>
<name>A0A1S1LT78_MYCCH</name>
<gene>
    <name evidence="1" type="ORF">BKG82_10070</name>
</gene>
<dbReference type="RefSeq" id="WP_057970128.1">
    <property type="nucleotide sequence ID" value="NZ_MLII01000030.1"/>
</dbReference>
<evidence type="ECO:0000313" key="2">
    <source>
        <dbReference type="Proteomes" id="UP000180043"/>
    </source>
</evidence>
<accession>A0A1S1LT78</accession>
<sequence>MFPLATPAAAFRARISPSEIYGDAEVSGRMLAHLRTVAELHIRIALSLILTRQTVIGLETPEQARRFALDYLAPMLDSGGDSSV</sequence>
<reference evidence="1 2" key="1">
    <citation type="submission" date="2016-10" db="EMBL/GenBank/DDBJ databases">
        <title>Evaluation of Human, Veterinary and Environmental Mycobacterium chelonae Isolates by Core Genome Phylogenomic Analysis, Targeted Gene Comparison, and Anti-microbial Susceptibility Patterns: A Tale of Mistaken Identities.</title>
        <authorList>
            <person name="Fogelson S.B."/>
            <person name="Camus A.C."/>
            <person name="Lorenz W."/>
            <person name="Vasireddy R."/>
            <person name="Vasireddy S."/>
            <person name="Smith T."/>
            <person name="Brown-Elliott B.A."/>
            <person name="Wallace R.J.Jr."/>
            <person name="Hasan N.A."/>
            <person name="Reischl U."/>
            <person name="Sanchez S."/>
        </authorList>
    </citation>
    <scope>NUCLEOTIDE SEQUENCE [LARGE SCALE GENOMIC DNA]</scope>
    <source>
        <strain evidence="1 2">15515</strain>
    </source>
</reference>
<protein>
    <recommendedName>
        <fullName evidence="3">TetR family transcriptional regulator</fullName>
    </recommendedName>
</protein>
<dbReference type="Proteomes" id="UP000180043">
    <property type="component" value="Unassembled WGS sequence"/>
</dbReference>
<proteinExistence type="predicted"/>
<comment type="caution">
    <text evidence="1">The sequence shown here is derived from an EMBL/GenBank/DDBJ whole genome shotgun (WGS) entry which is preliminary data.</text>
</comment>
<dbReference type="EMBL" id="MLIQ01000013">
    <property type="protein sequence ID" value="OHU57971.1"/>
    <property type="molecule type" value="Genomic_DNA"/>
</dbReference>
<dbReference type="AlphaFoldDB" id="A0A1S1LT78"/>
<evidence type="ECO:0008006" key="3">
    <source>
        <dbReference type="Google" id="ProtNLM"/>
    </source>
</evidence>
<evidence type="ECO:0000313" key="1">
    <source>
        <dbReference type="EMBL" id="OHU57971.1"/>
    </source>
</evidence>